<evidence type="ECO:0000313" key="2">
    <source>
        <dbReference type="Proteomes" id="UP000222540"/>
    </source>
</evidence>
<organism evidence="1 2">
    <name type="scientific">Marinomonas phage CB5A</name>
    <dbReference type="NCBI Taxonomy" id="2022859"/>
    <lineage>
        <taxon>Viruses</taxon>
        <taxon>Duplodnaviria</taxon>
        <taxon>Heunggongvirae</taxon>
        <taxon>Uroviricota</taxon>
        <taxon>Caudoviricetes</taxon>
        <taxon>Autographivirales</taxon>
        <taxon>Autosignataviridae</taxon>
        <taxon>Colwellvirinae</taxon>
        <taxon>Murciavirus</taxon>
        <taxon>Murciavirus CB5A</taxon>
    </lineage>
</organism>
<dbReference type="Proteomes" id="UP000222540">
    <property type="component" value="Segment"/>
</dbReference>
<protein>
    <submittedName>
        <fullName evidence="1">Uncharacterized protein</fullName>
    </submittedName>
</protein>
<dbReference type="EMBL" id="MF481197">
    <property type="protein sequence ID" value="ASP46288.1"/>
    <property type="molecule type" value="Genomic_DNA"/>
</dbReference>
<reference evidence="1 2" key="1">
    <citation type="submission" date="2017-07" db="EMBL/GenBank/DDBJ databases">
        <title>Complete genome sequence of the Marinomonas phage CB5A.</title>
        <authorList>
            <person name="Lucas-Elio P."/>
            <person name="Aroca-Crevillen A."/>
            <person name="Garcia-Guillen I.M."/>
            <person name="Silas S."/>
            <person name="Fire A.Z."/>
            <person name="Sanchez-Amat A."/>
        </authorList>
    </citation>
    <scope>NUCLEOTIDE SEQUENCE [LARGE SCALE GENOMIC DNA]</scope>
</reference>
<sequence length="67" mass="7752">MTDKTALQSAIERVHKASSYEELRKLEALFKRLHRSGGITLEERMSLDILIQYSYHVIATCIMIREG</sequence>
<dbReference type="GeneID" id="54981261"/>
<accession>A0A222G2Y1</accession>
<proteinExistence type="predicted"/>
<dbReference type="RefSeq" id="YP_009791092.1">
    <property type="nucleotide sequence ID" value="NC_047836.1"/>
</dbReference>
<name>A0A222G2Y1_9CAUD</name>
<evidence type="ECO:0000313" key="1">
    <source>
        <dbReference type="EMBL" id="ASP46288.1"/>
    </source>
</evidence>
<dbReference type="KEGG" id="vg:54981261"/>